<reference evidence="1 2" key="2">
    <citation type="journal article" date="2012" name="J. Bacteriol.">
        <title>Genome Sequence of Edwardsiella ictaluri 93-146, a Strain Associated with a Natural Channel Catfish Outbreak of Enteric Septicemia of Catfish.</title>
        <authorList>
            <person name="Williams M.L."/>
            <person name="Gillaspy A.F."/>
            <person name="Dyer D.W."/>
            <person name="Thune R.L."/>
            <person name="Waldbieser G.C."/>
            <person name="Schuster S.C."/>
            <person name="Gipson J."/>
            <person name="Zaitshik J."/>
            <person name="Landry C."/>
            <person name="Banes M.M."/>
            <person name="Lawrence M.L."/>
        </authorList>
    </citation>
    <scope>NUCLEOTIDE SEQUENCE [LARGE SCALE GENOMIC DNA]</scope>
    <source>
        <strain evidence="1 2">93-146</strain>
    </source>
</reference>
<dbReference type="Proteomes" id="UP000001485">
    <property type="component" value="Chromosome"/>
</dbReference>
<gene>
    <name evidence="1" type="ordered locus">NT01EI_0039</name>
</gene>
<dbReference type="InterPro" id="IPR002514">
    <property type="entry name" value="Transposase_8"/>
</dbReference>
<dbReference type="AlphaFoldDB" id="C5B9B9"/>
<dbReference type="EMBL" id="CP001600">
    <property type="protein sequence ID" value="ACR67299.1"/>
    <property type="molecule type" value="Genomic_DNA"/>
</dbReference>
<dbReference type="HOGENOM" id="CLU_027402_34_1_6"/>
<dbReference type="Pfam" id="PF01527">
    <property type="entry name" value="HTH_Tnp_1"/>
    <property type="match status" value="1"/>
</dbReference>
<evidence type="ECO:0000313" key="1">
    <source>
        <dbReference type="EMBL" id="ACR67299.1"/>
    </source>
</evidence>
<evidence type="ECO:0000313" key="2">
    <source>
        <dbReference type="Proteomes" id="UP000001485"/>
    </source>
</evidence>
<dbReference type="GO" id="GO:0006313">
    <property type="term" value="P:DNA transposition"/>
    <property type="evidence" value="ECO:0007669"/>
    <property type="project" value="InterPro"/>
</dbReference>
<dbReference type="GO" id="GO:0003677">
    <property type="term" value="F:DNA binding"/>
    <property type="evidence" value="ECO:0007669"/>
    <property type="project" value="InterPro"/>
</dbReference>
<dbReference type="InterPro" id="IPR052546">
    <property type="entry name" value="Transposase_8_domain"/>
</dbReference>
<dbReference type="PANTHER" id="PTHR33609">
    <property type="entry name" value="LOW CALCIUM RESPONSE LOCUS PROTEIN S"/>
    <property type="match status" value="1"/>
</dbReference>
<dbReference type="KEGG" id="eic:NT01EI_0039"/>
<proteinExistence type="predicted"/>
<reference evidence="2" key="1">
    <citation type="submission" date="2009-03" db="EMBL/GenBank/DDBJ databases">
        <title>Complete genome sequence of Edwardsiella ictaluri 93-146.</title>
        <authorList>
            <person name="Williams M.L."/>
            <person name="Gillaspy A.F."/>
            <person name="Dyer D.W."/>
            <person name="Thune R.L."/>
            <person name="Waldbieser G.C."/>
            <person name="Schuster S.C."/>
            <person name="Gipson J."/>
            <person name="Zaitshik J."/>
            <person name="Landry C."/>
            <person name="Lawrence M.L."/>
        </authorList>
    </citation>
    <scope>NUCLEOTIDE SEQUENCE [LARGE SCALE GENOMIC DNA]</scope>
    <source>
        <strain evidence="2">93-146</strain>
    </source>
</reference>
<name>C5B9B9_EDWI9</name>
<sequence>MRKARFTKYRITAVLKSVAAGRTVKDVYRGAGIYEVCDDGWKIKYGAMEACDIKTNKKLEDGNRRLKLMFSNLILESGTLQDVY</sequence>
<dbReference type="PANTHER" id="PTHR33609:SF5">
    <property type="entry name" value="LOW CALCIUM RESPONSE LOCUS PROTEIN S"/>
    <property type="match status" value="1"/>
</dbReference>
<accession>C5B9B9</accession>
<dbReference type="PATRIC" id="fig|634503.3.peg.34"/>
<dbReference type="GO" id="GO:0004803">
    <property type="term" value="F:transposase activity"/>
    <property type="evidence" value="ECO:0007669"/>
    <property type="project" value="InterPro"/>
</dbReference>
<protein>
    <submittedName>
        <fullName evidence="1">Transposase A</fullName>
    </submittedName>
</protein>
<organism evidence="1 2">
    <name type="scientific">Edwardsiella ictaluri (strain 93-146)</name>
    <dbReference type="NCBI Taxonomy" id="634503"/>
    <lineage>
        <taxon>Bacteria</taxon>
        <taxon>Pseudomonadati</taxon>
        <taxon>Pseudomonadota</taxon>
        <taxon>Gammaproteobacteria</taxon>
        <taxon>Enterobacterales</taxon>
        <taxon>Hafniaceae</taxon>
        <taxon>Edwardsiella</taxon>
    </lineage>
</organism>